<proteinExistence type="predicted"/>
<evidence type="ECO:0000256" key="10">
    <source>
        <dbReference type="ARBA" id="ARBA00044737"/>
    </source>
</evidence>
<sequence>MIPVLAAVAALLASVIMFGFGKKRFNPAGQFCYVPGGSAGLGKSLAAELVRRGAHVVIVARGVQRAQETVEELKTLAKPEQKVLFVNADLSDQESSARALSDAAAAFGGRAPDHVFLCAGMARPMLFIDAKPEDLKSNFDGVYWVSAWTAHAAVQMMVKQKVQGSITFVSSFLGYTAFAGYTTYTPGKFALRGLADTLRNELLMFGIKVHLYMPAGMLSPGYEEENKTKPKITQKIEEGDAPISCDAAAAILVKGLERGNYQITNDFVTELVRVGAKGAVPSNGLLDIFYGIIAAIGLPIWRRITDSQVRAAGKEVEAGLQARGFYA</sequence>
<dbReference type="STRING" id="879819.A0A0J0XBW1"/>
<dbReference type="PANTHER" id="PTHR43550:SF3">
    <property type="entry name" value="3-KETODIHYDROSPHINGOSINE REDUCTASE"/>
    <property type="match status" value="1"/>
</dbReference>
<dbReference type="PRINTS" id="PR00081">
    <property type="entry name" value="GDHRDH"/>
</dbReference>
<dbReference type="EMBL" id="KQ087298">
    <property type="protein sequence ID" value="KLT38545.1"/>
    <property type="molecule type" value="Genomic_DNA"/>
</dbReference>
<evidence type="ECO:0000256" key="3">
    <source>
        <dbReference type="ARBA" id="ARBA00004991"/>
    </source>
</evidence>
<dbReference type="InterPro" id="IPR036291">
    <property type="entry name" value="NAD(P)-bd_dom_sf"/>
</dbReference>
<evidence type="ECO:0000256" key="2">
    <source>
        <dbReference type="ARBA" id="ARBA00004760"/>
    </source>
</evidence>
<accession>A0A0J0XBW1</accession>
<evidence type="ECO:0000256" key="5">
    <source>
        <dbReference type="ARBA" id="ARBA00022857"/>
    </source>
</evidence>
<comment type="function">
    <text evidence="10">Catalyzes the reduction of 3'-oxosphinganine (3-ketodihydrosphingosine/KDS) to sphinganine (dihydrosphingosine/DHS), the second step of de novo sphingolipid biosynthesis.</text>
</comment>
<dbReference type="Gene3D" id="3.40.50.720">
    <property type="entry name" value="NAD(P)-binding Rossmann-like Domain"/>
    <property type="match status" value="1"/>
</dbReference>
<dbReference type="AlphaFoldDB" id="A0A0J0XBW1"/>
<evidence type="ECO:0000256" key="11">
    <source>
        <dbReference type="ARBA" id="ARBA00048930"/>
    </source>
</evidence>
<evidence type="ECO:0000313" key="13">
    <source>
        <dbReference type="Proteomes" id="UP000053611"/>
    </source>
</evidence>
<evidence type="ECO:0000256" key="4">
    <source>
        <dbReference type="ARBA" id="ARBA00022824"/>
    </source>
</evidence>
<dbReference type="GO" id="GO:0006666">
    <property type="term" value="P:3-keto-sphinganine metabolic process"/>
    <property type="evidence" value="ECO:0007669"/>
    <property type="project" value="InterPro"/>
</dbReference>
<dbReference type="GO" id="GO:0030148">
    <property type="term" value="P:sphingolipid biosynthetic process"/>
    <property type="evidence" value="ECO:0007669"/>
    <property type="project" value="InterPro"/>
</dbReference>
<dbReference type="GeneID" id="28981816"/>
<evidence type="ECO:0000256" key="8">
    <source>
        <dbReference type="ARBA" id="ARBA00023098"/>
    </source>
</evidence>
<dbReference type="EC" id="1.1.1.102" evidence="9"/>
<gene>
    <name evidence="12" type="ORF">CC85DRAFT_27105</name>
</gene>
<keyword evidence="7" id="KW-0560">Oxidoreductase</keyword>
<keyword evidence="13" id="KW-1185">Reference proteome</keyword>
<dbReference type="FunFam" id="3.40.50.720:FF:000468">
    <property type="entry name" value="Short-chain dehydrogenase, putative"/>
    <property type="match status" value="1"/>
</dbReference>
<dbReference type="GO" id="GO:0047560">
    <property type="term" value="F:3-dehydrosphinganine reductase activity"/>
    <property type="evidence" value="ECO:0007669"/>
    <property type="project" value="UniProtKB-EC"/>
</dbReference>
<dbReference type="GO" id="GO:0005789">
    <property type="term" value="C:endoplasmic reticulum membrane"/>
    <property type="evidence" value="ECO:0007669"/>
    <property type="project" value="TreeGrafter"/>
</dbReference>
<dbReference type="Pfam" id="PF00106">
    <property type="entry name" value="adh_short"/>
    <property type="match status" value="1"/>
</dbReference>
<dbReference type="InterPro" id="IPR002347">
    <property type="entry name" value="SDR_fam"/>
</dbReference>
<dbReference type="InterPro" id="IPR045022">
    <property type="entry name" value="KDSR-like"/>
</dbReference>
<organism evidence="12 13">
    <name type="scientific">Cutaneotrichosporon oleaginosum</name>
    <dbReference type="NCBI Taxonomy" id="879819"/>
    <lineage>
        <taxon>Eukaryota</taxon>
        <taxon>Fungi</taxon>
        <taxon>Dikarya</taxon>
        <taxon>Basidiomycota</taxon>
        <taxon>Agaricomycotina</taxon>
        <taxon>Tremellomycetes</taxon>
        <taxon>Trichosporonales</taxon>
        <taxon>Trichosporonaceae</taxon>
        <taxon>Cutaneotrichosporon</taxon>
    </lineage>
</organism>
<dbReference type="SUPFAM" id="SSF51735">
    <property type="entry name" value="NAD(P)-binding Rossmann-fold domains"/>
    <property type="match status" value="1"/>
</dbReference>
<dbReference type="OrthoDB" id="10267115at2759"/>
<comment type="pathway">
    <text evidence="3">Sphingolipid metabolism.</text>
</comment>
<evidence type="ECO:0000256" key="7">
    <source>
        <dbReference type="ARBA" id="ARBA00023002"/>
    </source>
</evidence>
<comment type="pathway">
    <text evidence="2">Lipid metabolism; sphingolipid metabolism.</text>
</comment>
<reference evidence="12 13" key="1">
    <citation type="submission" date="2015-03" db="EMBL/GenBank/DDBJ databases">
        <title>Genomics and transcriptomics of the oil-accumulating basidiomycete yeast T. oleaginosus allow insights into substrate utilization and the diverse evolutionary trajectories of mating systems in fungi.</title>
        <authorList>
            <consortium name="DOE Joint Genome Institute"/>
            <person name="Kourist R."/>
            <person name="Kracht O."/>
            <person name="Bracharz F."/>
            <person name="Lipzen A."/>
            <person name="Nolan M."/>
            <person name="Ohm R."/>
            <person name="Grigoriev I."/>
            <person name="Sun S."/>
            <person name="Heitman J."/>
            <person name="Bruck T."/>
            <person name="Nowrousian M."/>
        </authorList>
    </citation>
    <scope>NUCLEOTIDE SEQUENCE [LARGE SCALE GENOMIC DNA]</scope>
    <source>
        <strain evidence="12 13">IBC0246</strain>
    </source>
</reference>
<comment type="catalytic activity">
    <reaction evidence="11">
        <text>sphinganine + NADP(+) = 3-oxosphinganine + NADPH + H(+)</text>
        <dbReference type="Rhea" id="RHEA:22640"/>
        <dbReference type="ChEBI" id="CHEBI:15378"/>
        <dbReference type="ChEBI" id="CHEBI:57783"/>
        <dbReference type="ChEBI" id="CHEBI:57817"/>
        <dbReference type="ChEBI" id="CHEBI:58299"/>
        <dbReference type="ChEBI" id="CHEBI:58349"/>
        <dbReference type="EC" id="1.1.1.102"/>
    </reaction>
    <physiologicalReaction direction="right-to-left" evidence="11">
        <dbReference type="Rhea" id="RHEA:22642"/>
    </physiologicalReaction>
</comment>
<keyword evidence="8" id="KW-0443">Lipid metabolism</keyword>
<name>A0A0J0XBW1_9TREE</name>
<evidence type="ECO:0000313" key="12">
    <source>
        <dbReference type="EMBL" id="KLT38545.1"/>
    </source>
</evidence>
<comment type="subcellular location">
    <subcellularLocation>
        <location evidence="1">Endoplasmic reticulum</location>
    </subcellularLocation>
</comment>
<evidence type="ECO:0000256" key="9">
    <source>
        <dbReference type="ARBA" id="ARBA00026112"/>
    </source>
</evidence>
<evidence type="ECO:0000256" key="1">
    <source>
        <dbReference type="ARBA" id="ARBA00004240"/>
    </source>
</evidence>
<keyword evidence="4" id="KW-0256">Endoplasmic reticulum</keyword>
<dbReference type="PANTHER" id="PTHR43550">
    <property type="entry name" value="3-KETODIHYDROSPHINGOSINE REDUCTASE"/>
    <property type="match status" value="1"/>
</dbReference>
<dbReference type="Proteomes" id="UP000053611">
    <property type="component" value="Unassembled WGS sequence"/>
</dbReference>
<dbReference type="CDD" id="cd08939">
    <property type="entry name" value="KDSR-like_SDR_c"/>
    <property type="match status" value="1"/>
</dbReference>
<evidence type="ECO:0000256" key="6">
    <source>
        <dbReference type="ARBA" id="ARBA00022919"/>
    </source>
</evidence>
<keyword evidence="5" id="KW-0521">NADP</keyword>
<keyword evidence="6" id="KW-0746">Sphingolipid metabolism</keyword>
<protein>
    <recommendedName>
        <fullName evidence="9">3-dehydrosphinganine reductase</fullName>
        <ecNumber evidence="9">1.1.1.102</ecNumber>
    </recommendedName>
</protein>
<dbReference type="RefSeq" id="XP_018275036.1">
    <property type="nucleotide sequence ID" value="XM_018421213.1"/>
</dbReference>